<sequence length="435" mass="47465">MLSSSIDLELFPAELVDGKPNPATANFYRVARSAFHGGEPSEENVDLWSRAGAGNHSVLTGAYDRNRNLDPAFAERPVGTFEVASGWVNVGRGRLLPAGLVTWVSVRPTHRRRGILREMMELNLRQQAEAGVPVAVLTASEAGIYSRFGFQNVYSAGELRLRTNRFKLRPEAKSRVQAAGSMMQVSIPWLLEHRSDLSAAYLRSYRGCVDSRTGMAFDLYRNESDGKLRSRLYAAVHLNERGVLDGLVSYRTSDGNDGGARVVELLAADPTVELALWDYLAHLDLIKEIQAHPQPVDHLLLTALVDQRAVEVASVTDHMWARVLDPVRTLRERAYSPAAMDAGLTITFEVVDPLGLAAGTFELSLDRGEVRVTRVDGAVTNLRVQVQALAALVFGAPSPTQLAAAGQIEGASAQVVDYLDAMFAPVGLSRCPTEF</sequence>
<dbReference type="EMBL" id="CP138335">
    <property type="protein sequence ID" value="XBW07089.1"/>
    <property type="molecule type" value="Genomic_DNA"/>
</dbReference>
<evidence type="ECO:0000313" key="3">
    <source>
        <dbReference type="EMBL" id="XBW07089.1"/>
    </source>
</evidence>
<dbReference type="KEGG" id="sapp:SAC06_05380"/>
<evidence type="ECO:0000259" key="2">
    <source>
        <dbReference type="Pfam" id="PF17668"/>
    </source>
</evidence>
<dbReference type="AlphaFoldDB" id="A0AAU7V3T5"/>
<protein>
    <submittedName>
        <fullName evidence="3">GNAT family N-acetyltransferase</fullName>
        <ecNumber evidence="3">2.3.1.-</ecNumber>
    </submittedName>
</protein>
<dbReference type="EC" id="2.3.1.-" evidence="3"/>
<evidence type="ECO:0000259" key="1">
    <source>
        <dbReference type="Pfam" id="PF13530"/>
    </source>
</evidence>
<dbReference type="SUPFAM" id="SSF55718">
    <property type="entry name" value="SCP-like"/>
    <property type="match status" value="1"/>
</dbReference>
<dbReference type="InterPro" id="IPR051554">
    <property type="entry name" value="Acetyltransferase_Eis"/>
</dbReference>
<keyword evidence="3" id="KW-0808">Transferase</keyword>
<dbReference type="InterPro" id="IPR016181">
    <property type="entry name" value="Acyl_CoA_acyltransferase"/>
</dbReference>
<dbReference type="InterPro" id="IPR025559">
    <property type="entry name" value="Eis_dom"/>
</dbReference>
<dbReference type="Pfam" id="PF13530">
    <property type="entry name" value="SCP2_2"/>
    <property type="match status" value="1"/>
</dbReference>
<accession>A0AAU7V3T5</accession>
<dbReference type="InterPro" id="IPR036527">
    <property type="entry name" value="SCP2_sterol-bd_dom_sf"/>
</dbReference>
<feature type="domain" description="Eis-like acetyltransferase" evidence="2">
    <location>
        <begin position="229"/>
        <end position="322"/>
    </location>
</feature>
<dbReference type="Pfam" id="PF17668">
    <property type="entry name" value="Acetyltransf_17"/>
    <property type="match status" value="1"/>
</dbReference>
<dbReference type="GO" id="GO:0030649">
    <property type="term" value="P:aminoglycoside antibiotic catabolic process"/>
    <property type="evidence" value="ECO:0007669"/>
    <property type="project" value="TreeGrafter"/>
</dbReference>
<name>A0AAU7V3T5_9ACTO</name>
<keyword evidence="3" id="KW-0012">Acyltransferase</keyword>
<dbReference type="PANTHER" id="PTHR37817:SF1">
    <property type="entry name" value="N-ACETYLTRANSFERASE EIS"/>
    <property type="match status" value="1"/>
</dbReference>
<dbReference type="GO" id="GO:0034069">
    <property type="term" value="F:aminoglycoside N-acetyltransferase activity"/>
    <property type="evidence" value="ECO:0007669"/>
    <property type="project" value="TreeGrafter"/>
</dbReference>
<organism evidence="3">
    <name type="scientific">Scrofimicrobium appendicitidis</name>
    <dbReference type="NCBI Taxonomy" id="3079930"/>
    <lineage>
        <taxon>Bacteria</taxon>
        <taxon>Bacillati</taxon>
        <taxon>Actinomycetota</taxon>
        <taxon>Actinomycetes</taxon>
        <taxon>Actinomycetales</taxon>
        <taxon>Actinomycetaceae</taxon>
        <taxon>Scrofimicrobium</taxon>
    </lineage>
</organism>
<dbReference type="PANTHER" id="PTHR37817">
    <property type="entry name" value="N-ACETYLTRANSFERASE EIS"/>
    <property type="match status" value="1"/>
</dbReference>
<dbReference type="Gene3D" id="3.40.630.30">
    <property type="match status" value="2"/>
</dbReference>
<proteinExistence type="predicted"/>
<dbReference type="RefSeq" id="WP_350257293.1">
    <property type="nucleotide sequence ID" value="NZ_CP138335.1"/>
</dbReference>
<dbReference type="Pfam" id="PF13527">
    <property type="entry name" value="Acetyltransf_9"/>
    <property type="match status" value="1"/>
</dbReference>
<feature type="domain" description="Enhanced intracellular survival protein" evidence="1">
    <location>
        <begin position="328"/>
        <end position="425"/>
    </location>
</feature>
<gene>
    <name evidence="3" type="ORF">SAC06_05380</name>
</gene>
<reference evidence="3" key="1">
    <citation type="submission" date="2023-11" db="EMBL/GenBank/DDBJ databases">
        <title>Scrofimicrobium hongkongense sp. nov., isolated from a patient with peritonitis.</title>
        <authorList>
            <person name="Lao H.Y."/>
            <person name="Wong A.Y.P."/>
            <person name="Ng T.L."/>
            <person name="Wong R.Y.L."/>
            <person name="Yau M.C.Y."/>
            <person name="Lam J.Y.W."/>
            <person name="Siu G.K.H."/>
        </authorList>
    </citation>
    <scope>NUCLEOTIDE SEQUENCE</scope>
    <source>
        <strain evidence="3">R131</strain>
    </source>
</reference>
<dbReference type="SUPFAM" id="SSF55729">
    <property type="entry name" value="Acyl-CoA N-acyltransferases (Nat)"/>
    <property type="match status" value="1"/>
</dbReference>
<dbReference type="Gene3D" id="3.30.1050.10">
    <property type="entry name" value="SCP2 sterol-binding domain"/>
    <property type="match status" value="1"/>
</dbReference>
<dbReference type="InterPro" id="IPR041380">
    <property type="entry name" value="Acetyltransf_17"/>
</dbReference>